<comment type="similarity">
    <text evidence="1">Belongs to the cyclic nucleotide phosphodiesterase class-II family.</text>
</comment>
<dbReference type="STRING" id="1382522.W6MLE6"/>
<dbReference type="EMBL" id="HG793126">
    <property type="protein sequence ID" value="CDK25622.1"/>
    <property type="molecule type" value="Genomic_DNA"/>
</dbReference>
<dbReference type="OrthoDB" id="258495at2759"/>
<dbReference type="Proteomes" id="UP000019384">
    <property type="component" value="Unassembled WGS sequence"/>
</dbReference>
<keyword evidence="1" id="KW-0378">Hydrolase</keyword>
<dbReference type="GO" id="GO:1902660">
    <property type="term" value="P:negative regulation of glucose mediated signaling pathway"/>
    <property type="evidence" value="ECO:0007669"/>
    <property type="project" value="TreeGrafter"/>
</dbReference>
<dbReference type="InterPro" id="IPR000396">
    <property type="entry name" value="Pdiesterase2"/>
</dbReference>
<dbReference type="GeneID" id="34519022"/>
<reference evidence="2" key="1">
    <citation type="submission" date="2013-12" db="EMBL/GenBank/DDBJ databases">
        <authorList>
            <person name="Genoscope - CEA"/>
        </authorList>
    </citation>
    <scope>NUCLEOTIDE SEQUENCE</scope>
    <source>
        <strain evidence="2">CBS 1993</strain>
    </source>
</reference>
<dbReference type="Gene3D" id="3.60.15.10">
    <property type="entry name" value="Ribonuclease Z/Hydroxyacylglutathione hydrolase-like"/>
    <property type="match status" value="1"/>
</dbReference>
<dbReference type="HOGENOM" id="CLU_016658_2_1_1"/>
<keyword evidence="1" id="KW-0114">cAMP</keyword>
<name>W6MLE6_9ASCO</name>
<dbReference type="AlphaFoldDB" id="W6MLE6"/>
<dbReference type="CDD" id="cd07735">
    <property type="entry name" value="class_II_PDE_MBL-fold"/>
    <property type="match status" value="1"/>
</dbReference>
<evidence type="ECO:0000313" key="3">
    <source>
        <dbReference type="Proteomes" id="UP000019384"/>
    </source>
</evidence>
<organism evidence="2 3">
    <name type="scientific">Kuraishia capsulata CBS 1993</name>
    <dbReference type="NCBI Taxonomy" id="1382522"/>
    <lineage>
        <taxon>Eukaryota</taxon>
        <taxon>Fungi</taxon>
        <taxon>Dikarya</taxon>
        <taxon>Ascomycota</taxon>
        <taxon>Saccharomycotina</taxon>
        <taxon>Pichiomycetes</taxon>
        <taxon>Pichiales</taxon>
        <taxon>Pichiaceae</taxon>
        <taxon>Kuraishia</taxon>
    </lineage>
</organism>
<sequence length="403" mass="44373">MASFDLTVLGSSGGPADGKTCAFLLKPSGLTFDQILDGQMNDCLLCVDAGTGISGFCEILLLHLRNRLSQLQKDDIDILSYYKDSLEISDYTSIETVVPFGNPREEAVASMGVFEYASKLFNLISAYLITHSHIDHVSGLLVNSPAFSQPVITSNSPRPRRVSLTSSKKIYSIPSAIDNIQNHLYNDLVWPDLTAAHTGSSISLMKLEPEQLVQLNCWFGVETFVISHGIIPHEHKDEMFESSAYLITLKPPKDDGGASADSESSFPSKLLFFGDVESDSTSISPRNHRIWREVAPLVVSGQLRAVVIECSNYNLPKTVPLFGHMTPTHLISEFVTLAKECSLLSGAAYHPLDGLHVLITHVKETDSSCDPRKIILQQLRELNDSHDLRLNFTIALPGLTYKI</sequence>
<dbReference type="RefSeq" id="XP_022457634.1">
    <property type="nucleotide sequence ID" value="XM_022603788.1"/>
</dbReference>
<dbReference type="PANTHER" id="PTHR28283:SF1">
    <property type="entry name" value="3',5'-CYCLIC-NUCLEOTIDE PHOSPHODIESTERASE 1"/>
    <property type="match status" value="1"/>
</dbReference>
<dbReference type="GO" id="GO:0006198">
    <property type="term" value="P:cAMP catabolic process"/>
    <property type="evidence" value="ECO:0007669"/>
    <property type="project" value="UniProtKB-UniRule"/>
</dbReference>
<evidence type="ECO:0000256" key="1">
    <source>
        <dbReference type="PIRNR" id="PIRNR000962"/>
    </source>
</evidence>
<protein>
    <recommendedName>
        <fullName evidence="4">3',5'-cyclic-nucleotide phosphodiesterase</fullName>
    </recommendedName>
</protein>
<dbReference type="PIRSF" id="PIRSF000962">
    <property type="entry name" value="Cyc_nuc_PDEase"/>
    <property type="match status" value="1"/>
</dbReference>
<evidence type="ECO:0000313" key="2">
    <source>
        <dbReference type="EMBL" id="CDK25622.1"/>
    </source>
</evidence>
<gene>
    <name evidence="2" type="ORF">KUCA_T00001592001</name>
</gene>
<dbReference type="SUPFAM" id="SSF56281">
    <property type="entry name" value="Metallo-hydrolase/oxidoreductase"/>
    <property type="match status" value="1"/>
</dbReference>
<dbReference type="GO" id="GO:0047555">
    <property type="term" value="F:3',5'-cyclic-GMP phosphodiesterase activity"/>
    <property type="evidence" value="ECO:0007669"/>
    <property type="project" value="TreeGrafter"/>
</dbReference>
<dbReference type="PRINTS" id="PR00388">
    <property type="entry name" value="PDIESTERASE2"/>
</dbReference>
<proteinExistence type="inferred from homology"/>
<reference evidence="2" key="2">
    <citation type="submission" date="2014-02" db="EMBL/GenBank/DDBJ databases">
        <title>Complete DNA sequence of /Kuraishia capsulata/ illustrates novel genomic features among budding yeasts (/Saccharomycotina/).</title>
        <authorList>
            <person name="Morales L."/>
            <person name="Noel B."/>
            <person name="Porcel B."/>
            <person name="Marcet-Houben M."/>
            <person name="Hullo M-F."/>
            <person name="Sacerdot C."/>
            <person name="Tekaia F."/>
            <person name="Leh-Louis V."/>
            <person name="Despons L."/>
            <person name="Khanna V."/>
            <person name="Aury J-M."/>
            <person name="Barbe V."/>
            <person name="Couloux A."/>
            <person name="Labadie K."/>
            <person name="Pelletier E."/>
            <person name="Souciet J-L."/>
            <person name="Boekhout T."/>
            <person name="Gabaldon T."/>
            <person name="Wincker P."/>
            <person name="Dujon B."/>
        </authorList>
    </citation>
    <scope>NUCLEOTIDE SEQUENCE</scope>
    <source>
        <strain evidence="2">CBS 1993</strain>
    </source>
</reference>
<dbReference type="PANTHER" id="PTHR28283">
    <property type="entry name" value="3',5'-CYCLIC-NUCLEOTIDE PHOSPHODIESTERASE 1"/>
    <property type="match status" value="1"/>
</dbReference>
<keyword evidence="3" id="KW-1185">Reference proteome</keyword>
<evidence type="ECO:0008006" key="4">
    <source>
        <dbReference type="Google" id="ProtNLM"/>
    </source>
</evidence>
<dbReference type="Pfam" id="PF02112">
    <property type="entry name" value="PDEase_II"/>
    <property type="match status" value="1"/>
</dbReference>
<accession>W6MLE6</accession>
<dbReference type="InterPro" id="IPR036866">
    <property type="entry name" value="RibonucZ/Hydroxyglut_hydro"/>
</dbReference>
<dbReference type="GO" id="GO:0004115">
    <property type="term" value="F:3',5'-cyclic-AMP phosphodiesterase activity"/>
    <property type="evidence" value="ECO:0007669"/>
    <property type="project" value="UniProtKB-UniRule"/>
</dbReference>